<dbReference type="EMBL" id="DS995703">
    <property type="protein sequence ID" value="EEQ30027.1"/>
    <property type="molecule type" value="Genomic_DNA"/>
</dbReference>
<proteinExistence type="predicted"/>
<reference evidence="3" key="1">
    <citation type="journal article" date="2012" name="MBio">
        <title>Comparative genome analysis of Trichophyton rubrum and related dermatophytes reveals candidate genes involved in infection.</title>
        <authorList>
            <person name="Martinez D.A."/>
            <person name="Oliver B.G."/>
            <person name="Graeser Y."/>
            <person name="Goldberg J.M."/>
            <person name="Li W."/>
            <person name="Martinez-Rossi N.M."/>
            <person name="Monod M."/>
            <person name="Shelest E."/>
            <person name="Barton R.C."/>
            <person name="Birch E."/>
            <person name="Brakhage A.A."/>
            <person name="Chen Z."/>
            <person name="Gurr S.J."/>
            <person name="Heiman D."/>
            <person name="Heitman J."/>
            <person name="Kosti I."/>
            <person name="Rossi A."/>
            <person name="Saif S."/>
            <person name="Samalova M."/>
            <person name="Saunders C.W."/>
            <person name="Shea T."/>
            <person name="Summerbell R.C."/>
            <person name="Xu J."/>
            <person name="Young S."/>
            <person name="Zeng Q."/>
            <person name="Birren B.W."/>
            <person name="Cuomo C.A."/>
            <person name="White T.C."/>
        </authorList>
    </citation>
    <scope>NUCLEOTIDE SEQUENCE [LARGE SCALE GENOMIC DNA]</scope>
    <source>
        <strain evidence="3">ATCC MYA-4605 / CBS 113480</strain>
    </source>
</reference>
<evidence type="ECO:0000313" key="2">
    <source>
        <dbReference type="EMBL" id="EEQ30027.1"/>
    </source>
</evidence>
<keyword evidence="3" id="KW-1185">Reference proteome</keyword>
<dbReference type="GeneID" id="9222823"/>
<sequence length="575" mass="63233">MDVTVVKALADCLTTAYRDAERVGHSHIGAEAFRNDTVKTSFINFFAALPDEIKAAVKKSHHKRDAGPLTPITLSAELQPSFNKWKENISSFYTQVGYTVEANCSLKSLYSFLTAAENGYASGRARTKLLYVALFLIKERFGRYELQENAIEIFQRAMGDNPPQGMSEKISVWALKGEKYNRLAADLGGHGTLLLLPERDSIWERRLPKTGQKRLKETDLLLARGINEEATRIGAHDVAKSIIDNVVRNISQQLGTLESFNSMPPILPQRATGREIHESLGTNDETRDDLSLHSCISAASSHATPYAGEIISTSSPKNSSDSSRTPQDSSHDTVAQIELGRRANHDLNGQHSCNFTEASNQGIVAPSVHRTITARQIAPIRTVAIGALLNTNEGVTALSSDTLESTGSSAILTSQYHPSRDHNTNRTAQISPDTAGENQPTEGQSGLGQITIITPRSDLHVEDSNIQNGTIGHPEDARDSLTHLSTDNSVWERLHTSFNPSSYYRQVPQTISPTTPFDPSGFYETLQTFQFYNSPLHFNPSGHYEHYIEDEVPIMSFDPSSLGLECHPSGHQALL</sequence>
<feature type="compositionally biased region" description="Polar residues" evidence="1">
    <location>
        <begin position="425"/>
        <end position="444"/>
    </location>
</feature>
<feature type="compositionally biased region" description="Low complexity" evidence="1">
    <location>
        <begin position="312"/>
        <end position="328"/>
    </location>
</feature>
<dbReference type="RefSeq" id="XP_002847340.1">
    <property type="nucleotide sequence ID" value="XM_002847294.1"/>
</dbReference>
<dbReference type="STRING" id="554155.C5FK05"/>
<name>C5FK05_ARTOC</name>
<dbReference type="OrthoDB" id="4509637at2759"/>
<protein>
    <submittedName>
        <fullName evidence="2">Uncharacterized protein</fullName>
    </submittedName>
</protein>
<evidence type="ECO:0000313" key="3">
    <source>
        <dbReference type="Proteomes" id="UP000002035"/>
    </source>
</evidence>
<dbReference type="Proteomes" id="UP000002035">
    <property type="component" value="Unassembled WGS sequence"/>
</dbReference>
<organism evidence="2 3">
    <name type="scientific">Arthroderma otae (strain ATCC MYA-4605 / CBS 113480)</name>
    <name type="common">Microsporum canis</name>
    <dbReference type="NCBI Taxonomy" id="554155"/>
    <lineage>
        <taxon>Eukaryota</taxon>
        <taxon>Fungi</taxon>
        <taxon>Dikarya</taxon>
        <taxon>Ascomycota</taxon>
        <taxon>Pezizomycotina</taxon>
        <taxon>Eurotiomycetes</taxon>
        <taxon>Eurotiomycetidae</taxon>
        <taxon>Onygenales</taxon>
        <taxon>Arthrodermataceae</taxon>
        <taxon>Microsporum</taxon>
    </lineage>
</organism>
<dbReference type="AlphaFoldDB" id="C5FK05"/>
<evidence type="ECO:0000256" key="1">
    <source>
        <dbReference type="SAM" id="MobiDB-lite"/>
    </source>
</evidence>
<feature type="region of interest" description="Disordered" evidence="1">
    <location>
        <begin position="413"/>
        <end position="444"/>
    </location>
</feature>
<accession>C5FK05</accession>
<feature type="region of interest" description="Disordered" evidence="1">
    <location>
        <begin position="309"/>
        <end position="332"/>
    </location>
</feature>
<gene>
    <name evidence="2" type="ORF">MCYG_02846</name>
</gene>
<dbReference type="VEuPathDB" id="FungiDB:MCYG_02846"/>
<dbReference type="HOGENOM" id="CLU_474041_0_0_1"/>